<organism evidence="2 3">
    <name type="scientific">Dendrobium chrysotoxum</name>
    <name type="common">Orchid</name>
    <dbReference type="NCBI Taxonomy" id="161865"/>
    <lineage>
        <taxon>Eukaryota</taxon>
        <taxon>Viridiplantae</taxon>
        <taxon>Streptophyta</taxon>
        <taxon>Embryophyta</taxon>
        <taxon>Tracheophyta</taxon>
        <taxon>Spermatophyta</taxon>
        <taxon>Magnoliopsida</taxon>
        <taxon>Liliopsida</taxon>
        <taxon>Asparagales</taxon>
        <taxon>Orchidaceae</taxon>
        <taxon>Epidendroideae</taxon>
        <taxon>Malaxideae</taxon>
        <taxon>Dendrobiinae</taxon>
        <taxon>Dendrobium</taxon>
    </lineage>
</organism>
<keyword evidence="3" id="KW-1185">Reference proteome</keyword>
<dbReference type="PANTHER" id="PTHR47206:SF1">
    <property type="entry name" value="HOMEODOMAIN-LIKE SUPERFAMILY PROTEIN"/>
    <property type="match status" value="1"/>
</dbReference>
<protein>
    <submittedName>
        <fullName evidence="2">Uncharacterized protein</fullName>
    </submittedName>
</protein>
<dbReference type="PANTHER" id="PTHR47206">
    <property type="entry name" value="HOMEODOMAIN-LIKE SUPERFAMILY PROTEIN"/>
    <property type="match status" value="1"/>
</dbReference>
<evidence type="ECO:0000256" key="1">
    <source>
        <dbReference type="SAM" id="MobiDB-lite"/>
    </source>
</evidence>
<dbReference type="EMBL" id="JAGFBR010000003">
    <property type="protein sequence ID" value="KAH0468935.1"/>
    <property type="molecule type" value="Genomic_DNA"/>
</dbReference>
<accession>A0AAV7HNQ6</accession>
<dbReference type="AlphaFoldDB" id="A0AAV7HNQ6"/>
<name>A0AAV7HNQ6_DENCH</name>
<comment type="caution">
    <text evidence="2">The sequence shown here is derived from an EMBL/GenBank/DDBJ whole genome shotgun (WGS) entry which is preliminary data.</text>
</comment>
<proteinExistence type="predicted"/>
<evidence type="ECO:0000313" key="3">
    <source>
        <dbReference type="Proteomes" id="UP000775213"/>
    </source>
</evidence>
<feature type="compositionally biased region" description="Polar residues" evidence="1">
    <location>
        <begin position="1"/>
        <end position="14"/>
    </location>
</feature>
<sequence length="237" mass="27192">MEYTTFASQATSSSELKEEGVEAPSWTKHHRSPNLDRVGVFKSGGVGWQGTTTLGGLATKGGVAPRRLGQRFRGVRAARRLRTERPRTDRKSWVMRVRNIDDHQNLKKAEGRTGRYNLTIIITILKEISEITDVKIDWKTLVKRSSTGISNAREYQMLWRHLAYREPLFENLVETEPERVKLEPGVLAVLLTKAMEPTKLVIYDALTLRFKRLRFNCPFAKAQQKRSKRATKAQQKE</sequence>
<feature type="region of interest" description="Disordered" evidence="1">
    <location>
        <begin position="1"/>
        <end position="34"/>
    </location>
</feature>
<gene>
    <name evidence="2" type="ORF">IEQ34_002167</name>
</gene>
<reference evidence="2 3" key="1">
    <citation type="journal article" date="2021" name="Hortic Res">
        <title>Chromosome-scale assembly of the Dendrobium chrysotoxum genome enhances the understanding of orchid evolution.</title>
        <authorList>
            <person name="Zhang Y."/>
            <person name="Zhang G.Q."/>
            <person name="Zhang D."/>
            <person name="Liu X.D."/>
            <person name="Xu X.Y."/>
            <person name="Sun W.H."/>
            <person name="Yu X."/>
            <person name="Zhu X."/>
            <person name="Wang Z.W."/>
            <person name="Zhao X."/>
            <person name="Zhong W.Y."/>
            <person name="Chen H."/>
            <person name="Yin W.L."/>
            <person name="Huang T."/>
            <person name="Niu S.C."/>
            <person name="Liu Z.J."/>
        </authorList>
    </citation>
    <scope>NUCLEOTIDE SEQUENCE [LARGE SCALE GENOMIC DNA]</scope>
    <source>
        <strain evidence="2">Lindl</strain>
    </source>
</reference>
<dbReference type="Proteomes" id="UP000775213">
    <property type="component" value="Unassembled WGS sequence"/>
</dbReference>
<evidence type="ECO:0000313" key="2">
    <source>
        <dbReference type="EMBL" id="KAH0468935.1"/>
    </source>
</evidence>